<keyword evidence="1" id="KW-0812">Transmembrane</keyword>
<gene>
    <name evidence="2" type="ORF">J2751_001651</name>
</gene>
<organism evidence="2 3">
    <name type="scientific">Halorubrum alkaliphilum</name>
    <dbReference type="NCBI Taxonomy" id="261290"/>
    <lineage>
        <taxon>Archaea</taxon>
        <taxon>Methanobacteriati</taxon>
        <taxon>Methanobacteriota</taxon>
        <taxon>Stenosarchaea group</taxon>
        <taxon>Halobacteria</taxon>
        <taxon>Halobacteriales</taxon>
        <taxon>Haloferacaceae</taxon>
        <taxon>Halorubrum</taxon>
    </lineage>
</organism>
<evidence type="ECO:0000313" key="2">
    <source>
        <dbReference type="EMBL" id="MBP1922638.1"/>
    </source>
</evidence>
<sequence length="148" mass="16036">MPTVVAVCAAALPDLIDQPLWLVGITPVGRTFAHSLFGAILIVGVVGFLVHQRHRFDLAVAFAIGYGSHIAADIPWHVLAGDFHELGFLLWPITEMPPYSGVKVVGTIGGVEITTLWFEAVTFVFGVAVWWSDGRPGLDVVTRCRSKN</sequence>
<feature type="transmembrane region" description="Helical" evidence="1">
    <location>
        <begin position="32"/>
        <end position="50"/>
    </location>
</feature>
<comment type="caution">
    <text evidence="2">The sequence shown here is derived from an EMBL/GenBank/DDBJ whole genome shotgun (WGS) entry which is preliminary data.</text>
</comment>
<dbReference type="Proteomes" id="UP000823588">
    <property type="component" value="Unassembled WGS sequence"/>
</dbReference>
<keyword evidence="1" id="KW-1133">Transmembrane helix</keyword>
<evidence type="ECO:0000313" key="3">
    <source>
        <dbReference type="Proteomes" id="UP000823588"/>
    </source>
</evidence>
<dbReference type="InterPro" id="IPR007404">
    <property type="entry name" value="YdjM-like"/>
</dbReference>
<keyword evidence="2" id="KW-0378">Hydrolase</keyword>
<dbReference type="EMBL" id="JAGGKQ010000010">
    <property type="protein sequence ID" value="MBP1922638.1"/>
    <property type="molecule type" value="Genomic_DNA"/>
</dbReference>
<accession>A0A8T4GDV5</accession>
<reference evidence="2" key="1">
    <citation type="submission" date="2021-03" db="EMBL/GenBank/DDBJ databases">
        <title>Genomic Encyclopedia of Type Strains, Phase IV (KMG-IV): sequencing the most valuable type-strain genomes for metagenomic binning, comparative biology and taxonomic classification.</title>
        <authorList>
            <person name="Goeker M."/>
        </authorList>
    </citation>
    <scope>NUCLEOTIDE SEQUENCE</scope>
    <source>
        <strain evidence="2">DSM 23564</strain>
    </source>
</reference>
<dbReference type="GO" id="GO:0016787">
    <property type="term" value="F:hydrolase activity"/>
    <property type="evidence" value="ECO:0007669"/>
    <property type="project" value="UniProtKB-KW"/>
</dbReference>
<keyword evidence="3" id="KW-1185">Reference proteome</keyword>
<protein>
    <submittedName>
        <fullName evidence="2">Membrane-bound metal-dependent hydrolase YbcI (DUF457 family)</fullName>
    </submittedName>
</protein>
<dbReference type="Pfam" id="PF04307">
    <property type="entry name" value="YdjM"/>
    <property type="match status" value="1"/>
</dbReference>
<name>A0A8T4GDV5_9EURY</name>
<keyword evidence="1" id="KW-0472">Membrane</keyword>
<proteinExistence type="predicted"/>
<dbReference type="AlphaFoldDB" id="A0A8T4GDV5"/>
<evidence type="ECO:0000256" key="1">
    <source>
        <dbReference type="SAM" id="Phobius"/>
    </source>
</evidence>